<evidence type="ECO:0000313" key="5">
    <source>
        <dbReference type="Proteomes" id="UP000254771"/>
    </source>
</evidence>
<dbReference type="SUPFAM" id="SSF52833">
    <property type="entry name" value="Thioredoxin-like"/>
    <property type="match status" value="2"/>
</dbReference>
<proteinExistence type="predicted"/>
<protein>
    <submittedName>
        <fullName evidence="4">Thioredoxin</fullName>
    </submittedName>
</protein>
<sequence>MIKLLGCILLVSTLTFAAENENVTLTAGLINPGFHEKPDWFRHSFLDLREDVEEAADSGKRIVLFFHQDGCPYCAKLLKENWSLRPLVEKTQENFEVIAINIWGDQEVTDLQGTETTEKRFSESLKVMYTPTLVFLDEAGRQALRINGYYPPHKFEAALDYVAGHLERKQPYRDYLAGVQPQAVSGKLHREVGFLPLPLDLRAKASVRNKPLLVLMEQKACSACDELHGKIMRKPAVRKTLDAFDIALVDVWSGETLITPGGVQRTVSEWTKELGIQYVPSMLFFDPTGKEVFRAEAFLKTFHTHAAMDYVSTGAYLSQPNFQRYVQSRAAEMEAQGITVDLME</sequence>
<keyword evidence="1 2" id="KW-0732">Signal</keyword>
<evidence type="ECO:0000259" key="3">
    <source>
        <dbReference type="PROSITE" id="PS51352"/>
    </source>
</evidence>
<accession>A0A370DPY9</accession>
<dbReference type="InterPro" id="IPR051099">
    <property type="entry name" value="AGR/TXD"/>
</dbReference>
<reference evidence="4 5" key="1">
    <citation type="journal article" date="2018" name="ISME J.">
        <title>Endosymbiont genomes yield clues of tubeworm success.</title>
        <authorList>
            <person name="Li Y."/>
            <person name="Liles M.R."/>
            <person name="Halanych K.M."/>
        </authorList>
    </citation>
    <scope>NUCLEOTIDE SEQUENCE [LARGE SCALE GENOMIC DNA]</scope>
    <source>
        <strain evidence="4">A1462</strain>
    </source>
</reference>
<dbReference type="InterPro" id="IPR012336">
    <property type="entry name" value="Thioredoxin-like_fold"/>
</dbReference>
<dbReference type="Gene3D" id="3.40.30.10">
    <property type="entry name" value="Glutaredoxin"/>
    <property type="match status" value="2"/>
</dbReference>
<dbReference type="PROSITE" id="PS51352">
    <property type="entry name" value="THIOREDOXIN_2"/>
    <property type="match status" value="1"/>
</dbReference>
<gene>
    <name evidence="4" type="ORF">DIZ78_08440</name>
</gene>
<evidence type="ECO:0000256" key="2">
    <source>
        <dbReference type="SAM" id="SignalP"/>
    </source>
</evidence>
<comment type="caution">
    <text evidence="4">The sequence shown here is derived from an EMBL/GenBank/DDBJ whole genome shotgun (WGS) entry which is preliminary data.</text>
</comment>
<dbReference type="InterPro" id="IPR013766">
    <property type="entry name" value="Thioredoxin_domain"/>
</dbReference>
<name>A0A370DPY9_9GAMM</name>
<evidence type="ECO:0000313" key="4">
    <source>
        <dbReference type="EMBL" id="RDH86206.1"/>
    </source>
</evidence>
<keyword evidence="5" id="KW-1185">Reference proteome</keyword>
<dbReference type="Proteomes" id="UP000254771">
    <property type="component" value="Unassembled WGS sequence"/>
</dbReference>
<feature type="chain" id="PRO_5017083565" evidence="2">
    <location>
        <begin position="18"/>
        <end position="344"/>
    </location>
</feature>
<dbReference type="InterPro" id="IPR036249">
    <property type="entry name" value="Thioredoxin-like_sf"/>
</dbReference>
<dbReference type="PANTHER" id="PTHR15337:SF11">
    <property type="entry name" value="THIOREDOXIN DOMAIN-CONTAINING PROTEIN"/>
    <property type="match status" value="1"/>
</dbReference>
<evidence type="ECO:0000256" key="1">
    <source>
        <dbReference type="ARBA" id="ARBA00022729"/>
    </source>
</evidence>
<organism evidence="4 5">
    <name type="scientific">endosymbiont of Escarpia spicata</name>
    <dbReference type="NCBI Taxonomy" id="2200908"/>
    <lineage>
        <taxon>Bacteria</taxon>
        <taxon>Pseudomonadati</taxon>
        <taxon>Pseudomonadota</taxon>
        <taxon>Gammaproteobacteria</taxon>
        <taxon>sulfur-oxidizing symbionts</taxon>
    </lineage>
</organism>
<dbReference type="PANTHER" id="PTHR15337">
    <property type="entry name" value="ANTERIOR GRADIENT PROTEIN-RELATED"/>
    <property type="match status" value="1"/>
</dbReference>
<dbReference type="Pfam" id="PF13098">
    <property type="entry name" value="Thioredoxin_2"/>
    <property type="match status" value="2"/>
</dbReference>
<feature type="domain" description="Thioredoxin" evidence="3">
    <location>
        <begin position="12"/>
        <end position="164"/>
    </location>
</feature>
<feature type="signal peptide" evidence="2">
    <location>
        <begin position="1"/>
        <end position="17"/>
    </location>
</feature>
<dbReference type="EMBL" id="QFXE01000010">
    <property type="protein sequence ID" value="RDH86206.1"/>
    <property type="molecule type" value="Genomic_DNA"/>
</dbReference>
<dbReference type="AlphaFoldDB" id="A0A370DPY9"/>